<dbReference type="Proteomes" id="UP001176941">
    <property type="component" value="Chromosome 33"/>
</dbReference>
<name>A0ABN8ZML8_RANTA</name>
<evidence type="ECO:0000313" key="2">
    <source>
        <dbReference type="EMBL" id="CAI9173039.1"/>
    </source>
</evidence>
<reference evidence="2" key="1">
    <citation type="submission" date="2023-04" db="EMBL/GenBank/DDBJ databases">
        <authorList>
            <consortium name="ELIXIR-Norway"/>
        </authorList>
    </citation>
    <scope>NUCLEOTIDE SEQUENCE [LARGE SCALE GENOMIC DNA]</scope>
</reference>
<evidence type="ECO:0000256" key="1">
    <source>
        <dbReference type="SAM" id="MobiDB-lite"/>
    </source>
</evidence>
<accession>A0ABN8ZML8</accession>
<proteinExistence type="predicted"/>
<feature type="region of interest" description="Disordered" evidence="1">
    <location>
        <begin position="1"/>
        <end position="65"/>
    </location>
</feature>
<organism evidence="2 3">
    <name type="scientific">Rangifer tarandus platyrhynchus</name>
    <name type="common">Svalbard reindeer</name>
    <dbReference type="NCBI Taxonomy" id="3082113"/>
    <lineage>
        <taxon>Eukaryota</taxon>
        <taxon>Metazoa</taxon>
        <taxon>Chordata</taxon>
        <taxon>Craniata</taxon>
        <taxon>Vertebrata</taxon>
        <taxon>Euteleostomi</taxon>
        <taxon>Mammalia</taxon>
        <taxon>Eutheria</taxon>
        <taxon>Laurasiatheria</taxon>
        <taxon>Artiodactyla</taxon>
        <taxon>Ruminantia</taxon>
        <taxon>Pecora</taxon>
        <taxon>Cervidae</taxon>
        <taxon>Odocoileinae</taxon>
        <taxon>Rangifer</taxon>
    </lineage>
</organism>
<evidence type="ECO:0000313" key="3">
    <source>
        <dbReference type="Proteomes" id="UP001176941"/>
    </source>
</evidence>
<sequence>MPSSTPPPPHPTPPPPRHRWQPTPGALPRGRDGSWDTCEVGSCGSSTPPGPGSSQSIHPQPGLSLPCPPPASPSLCAKLISSPHSCCLSTLGNWPSFLHPASPCRPLSPPAIAALQGPSSGALEGSSPPMNGSGKGEAVVRLWIRRDPPGLLNLCGILEDLVSLGREAQGITDN</sequence>
<feature type="compositionally biased region" description="Low complexity" evidence="1">
    <location>
        <begin position="41"/>
        <end position="56"/>
    </location>
</feature>
<protein>
    <submittedName>
        <fullName evidence="2">Uncharacterized protein</fullName>
    </submittedName>
</protein>
<keyword evidence="3" id="KW-1185">Reference proteome</keyword>
<gene>
    <name evidence="2" type="ORF">MRATA1EN1_LOCUS22001</name>
</gene>
<dbReference type="EMBL" id="OX459969">
    <property type="protein sequence ID" value="CAI9173039.1"/>
    <property type="molecule type" value="Genomic_DNA"/>
</dbReference>
<feature type="compositionally biased region" description="Pro residues" evidence="1">
    <location>
        <begin position="1"/>
        <end position="15"/>
    </location>
</feature>